<protein>
    <submittedName>
        <fullName evidence="4">Ficolin-2-like</fullName>
    </submittedName>
</protein>
<dbReference type="SMART" id="SM00186">
    <property type="entry name" value="FBG"/>
    <property type="match status" value="1"/>
</dbReference>
<dbReference type="InterPro" id="IPR050373">
    <property type="entry name" value="Fibrinogen_C-term_domain"/>
</dbReference>
<reference evidence="4" key="2">
    <citation type="submission" date="2025-08" db="UniProtKB">
        <authorList>
            <consortium name="RefSeq"/>
        </authorList>
    </citation>
    <scope>IDENTIFICATION</scope>
    <source>
        <strain evidence="4">S238N-H82</strain>
        <tissue evidence="4">Testes</tissue>
    </source>
</reference>
<dbReference type="PANTHER" id="PTHR19143">
    <property type="entry name" value="FIBRINOGEN/TENASCIN/ANGIOPOEITIN"/>
    <property type="match status" value="1"/>
</dbReference>
<evidence type="ECO:0000256" key="1">
    <source>
        <dbReference type="SAM" id="SignalP"/>
    </source>
</evidence>
<dbReference type="PANTHER" id="PTHR19143:SF444">
    <property type="entry name" value="PROTEIN SCABROUS"/>
    <property type="match status" value="1"/>
</dbReference>
<feature type="domain" description="Fibrinogen C-terminal" evidence="2">
    <location>
        <begin position="107"/>
        <end position="326"/>
    </location>
</feature>
<accession>A0A9J7MDK1</accession>
<dbReference type="InterPro" id="IPR014716">
    <property type="entry name" value="Fibrinogen_a/b/g_C_1"/>
</dbReference>
<dbReference type="Gene3D" id="3.90.215.10">
    <property type="entry name" value="Gamma Fibrinogen, chain A, domain 1"/>
    <property type="match status" value="1"/>
</dbReference>
<reference evidence="3" key="1">
    <citation type="journal article" date="2020" name="Nat. Ecol. Evol.">
        <title>Deeply conserved synteny resolves early events in vertebrate evolution.</title>
        <authorList>
            <person name="Simakov O."/>
            <person name="Marletaz F."/>
            <person name="Yue J.X."/>
            <person name="O'Connell B."/>
            <person name="Jenkins J."/>
            <person name="Brandt A."/>
            <person name="Calef R."/>
            <person name="Tung C.H."/>
            <person name="Huang T.K."/>
            <person name="Schmutz J."/>
            <person name="Satoh N."/>
            <person name="Yu J.K."/>
            <person name="Putnam N.H."/>
            <person name="Green R.E."/>
            <person name="Rokhsar D.S."/>
        </authorList>
    </citation>
    <scope>NUCLEOTIDE SEQUENCE [LARGE SCALE GENOMIC DNA]</scope>
    <source>
        <strain evidence="3">S238N-H82</strain>
    </source>
</reference>
<dbReference type="OMA" id="WTYYMES"/>
<dbReference type="RefSeq" id="XP_035698850.1">
    <property type="nucleotide sequence ID" value="XM_035842957.1"/>
</dbReference>
<dbReference type="Pfam" id="PF00147">
    <property type="entry name" value="Fibrinogen_C"/>
    <property type="match status" value="1"/>
</dbReference>
<dbReference type="InterPro" id="IPR036056">
    <property type="entry name" value="Fibrinogen-like_C"/>
</dbReference>
<dbReference type="Proteomes" id="UP000001554">
    <property type="component" value="Chromosome 15"/>
</dbReference>
<dbReference type="GeneID" id="118431696"/>
<name>A0A9J7MDK1_BRAFL</name>
<organism evidence="3 4">
    <name type="scientific">Branchiostoma floridae</name>
    <name type="common">Florida lancelet</name>
    <name type="synonym">Amphioxus</name>
    <dbReference type="NCBI Taxonomy" id="7739"/>
    <lineage>
        <taxon>Eukaryota</taxon>
        <taxon>Metazoa</taxon>
        <taxon>Chordata</taxon>
        <taxon>Cephalochordata</taxon>
        <taxon>Leptocardii</taxon>
        <taxon>Amphioxiformes</taxon>
        <taxon>Branchiostomatidae</taxon>
        <taxon>Branchiostoma</taxon>
    </lineage>
</organism>
<feature type="chain" id="PRO_5039918133" evidence="1">
    <location>
        <begin position="21"/>
        <end position="328"/>
    </location>
</feature>
<evidence type="ECO:0000313" key="4">
    <source>
        <dbReference type="RefSeq" id="XP_035698850.1"/>
    </source>
</evidence>
<dbReference type="InterPro" id="IPR002181">
    <property type="entry name" value="Fibrinogen_a/b/g_C_dom"/>
</dbReference>
<feature type="signal peptide" evidence="1">
    <location>
        <begin position="1"/>
        <end position="20"/>
    </location>
</feature>
<keyword evidence="1" id="KW-0732">Signal</keyword>
<dbReference type="SUPFAM" id="SSF56496">
    <property type="entry name" value="Fibrinogen C-terminal domain-like"/>
    <property type="match status" value="1"/>
</dbReference>
<sequence length="328" mass="37165">MVGLAVTTTIILLVASLANAAPASKTKESYVESEIQVVSARIKKSRAILHDIYDDLKTIGKRVKDFDINMERLTVNVTALDTFYSNFQWTPVRQITGTAATGGATGSVAVQDIRDCTDVLASGNTQSGVYSVTLASQESPTRLYCRMEGDDAWNIIQRRSDDSVDFDRSWDTYKNGFGDLEGSFWFGNDNIHLLTNQGQYRLRVRLERFNGQSAHADYDLFRIKDEENKYQLEIGYFTGGGAGDCLYYHAYMSFSTYDQDNDHVPWGWSCAENLHGGFWFKDCGQCNPNGMYYNSAVRDSGATSWNPWTYYMESLKFVEFGLLRRWID</sequence>
<evidence type="ECO:0000313" key="3">
    <source>
        <dbReference type="Proteomes" id="UP000001554"/>
    </source>
</evidence>
<keyword evidence="3" id="KW-1185">Reference proteome</keyword>
<evidence type="ECO:0000259" key="2">
    <source>
        <dbReference type="PROSITE" id="PS51406"/>
    </source>
</evidence>
<dbReference type="PROSITE" id="PS51406">
    <property type="entry name" value="FIBRINOGEN_C_2"/>
    <property type="match status" value="1"/>
</dbReference>
<dbReference type="OrthoDB" id="6345539at2759"/>
<dbReference type="GO" id="GO:0005615">
    <property type="term" value="C:extracellular space"/>
    <property type="evidence" value="ECO:0000318"/>
    <property type="project" value="GO_Central"/>
</dbReference>
<gene>
    <name evidence="4" type="primary">LOC118431696</name>
</gene>
<dbReference type="AlphaFoldDB" id="A0A9J7MDK1"/>
<proteinExistence type="predicted"/>
<dbReference type="CDD" id="cd00087">
    <property type="entry name" value="FReD"/>
    <property type="match status" value="1"/>
</dbReference>
<dbReference type="KEGG" id="bfo:118431696"/>